<evidence type="ECO:0000313" key="2">
    <source>
        <dbReference type="Proteomes" id="UP001431131"/>
    </source>
</evidence>
<dbReference type="Proteomes" id="UP001431131">
    <property type="component" value="Unassembled WGS sequence"/>
</dbReference>
<protein>
    <submittedName>
        <fullName evidence="1">Uncharacterized protein</fullName>
    </submittedName>
</protein>
<name>A0AAW5EFZ8_9BACI</name>
<comment type="caution">
    <text evidence="1">The sequence shown here is derived from an EMBL/GenBank/DDBJ whole genome shotgun (WGS) entry which is preliminary data.</text>
</comment>
<sequence length="180" mass="20558">MKKILLIGIIFELALFIYIYNLKIELARVVNDVPSKQLNIAALKLADVSQFFEGENNAAVTVTATAQITLQELKSTYRPQFDELEEETKATFNKIVQDALGNNSQSEEKTLGLSSFTSLINELRTLEKKTDEAFNSLYRQLEDELTTAGYSTDEAIEFKTNYEKSKKEQIKKMFEDLNHK</sequence>
<dbReference type="AlphaFoldDB" id="A0AAW5EFZ8"/>
<accession>A0AAW5EFZ8</accession>
<dbReference type="RefSeq" id="WP_240257693.1">
    <property type="nucleotide sequence ID" value="NZ_JAKTTI010000054.1"/>
</dbReference>
<evidence type="ECO:0000313" key="1">
    <source>
        <dbReference type="EMBL" id="MCH1627774.1"/>
    </source>
</evidence>
<gene>
    <name evidence="1" type="ORF">MJG50_20775</name>
</gene>
<proteinExistence type="predicted"/>
<keyword evidence="2" id="KW-1185">Reference proteome</keyword>
<reference evidence="1" key="1">
    <citation type="submission" date="2022-02" db="EMBL/GenBank/DDBJ databases">
        <title>Fredinandcohnia quinoae sp. nov. isolated from Chenopodium quinoa seeds.</title>
        <authorList>
            <person name="Saati-Santamaria Z."/>
            <person name="Flores-Felix J.D."/>
            <person name="Igual J.M."/>
            <person name="Velazquez E."/>
            <person name="Garcia-Fraile P."/>
            <person name="Martinez-Molina E."/>
        </authorList>
    </citation>
    <scope>NUCLEOTIDE SEQUENCE</scope>
    <source>
        <strain evidence="1">SECRCQ15</strain>
    </source>
</reference>
<organism evidence="1 2">
    <name type="scientific">Fredinandcohnia quinoae</name>
    <dbReference type="NCBI Taxonomy" id="2918902"/>
    <lineage>
        <taxon>Bacteria</taxon>
        <taxon>Bacillati</taxon>
        <taxon>Bacillota</taxon>
        <taxon>Bacilli</taxon>
        <taxon>Bacillales</taxon>
        <taxon>Bacillaceae</taxon>
        <taxon>Fredinandcohnia</taxon>
    </lineage>
</organism>
<dbReference type="EMBL" id="JAKTTI010000054">
    <property type="protein sequence ID" value="MCH1627774.1"/>
    <property type="molecule type" value="Genomic_DNA"/>
</dbReference>